<dbReference type="EMBL" id="JABWDY010005801">
    <property type="protein sequence ID" value="KAF5204153.1"/>
    <property type="molecule type" value="Genomic_DNA"/>
</dbReference>
<dbReference type="InterPro" id="IPR043459">
    <property type="entry name" value="NFD6/NOXY2-like"/>
</dbReference>
<accession>A0A7J6X433</accession>
<sequence>MSSSCAARTFVSRLSNRSPSLGIKLNKTSTATFSSSSPLKPSQISVSSRISGDSRLSLGLRSLASMLPLYSAIASARLNSILSMESQNWGMVPLGLSMPL</sequence>
<name>A0A7J6X433_THATH</name>
<keyword evidence="2" id="KW-1185">Reference proteome</keyword>
<dbReference type="AlphaFoldDB" id="A0A7J6X433"/>
<evidence type="ECO:0000313" key="2">
    <source>
        <dbReference type="Proteomes" id="UP000554482"/>
    </source>
</evidence>
<reference evidence="1 2" key="1">
    <citation type="submission" date="2020-06" db="EMBL/GenBank/DDBJ databases">
        <title>Transcriptomic and genomic resources for Thalictrum thalictroides and T. hernandezii: Facilitating candidate gene discovery in an emerging model plant lineage.</title>
        <authorList>
            <person name="Arias T."/>
            <person name="Riano-Pachon D.M."/>
            <person name="Di Stilio V.S."/>
        </authorList>
    </citation>
    <scope>NUCLEOTIDE SEQUENCE [LARGE SCALE GENOMIC DNA]</scope>
    <source>
        <strain evidence="2">cv. WT478/WT964</strain>
        <tissue evidence="1">Leaves</tissue>
    </source>
</reference>
<dbReference type="Proteomes" id="UP000554482">
    <property type="component" value="Unassembled WGS sequence"/>
</dbReference>
<proteinExistence type="predicted"/>
<dbReference type="OrthoDB" id="669248at2759"/>
<organism evidence="1 2">
    <name type="scientific">Thalictrum thalictroides</name>
    <name type="common">Rue-anemone</name>
    <name type="synonym">Anemone thalictroides</name>
    <dbReference type="NCBI Taxonomy" id="46969"/>
    <lineage>
        <taxon>Eukaryota</taxon>
        <taxon>Viridiplantae</taxon>
        <taxon>Streptophyta</taxon>
        <taxon>Embryophyta</taxon>
        <taxon>Tracheophyta</taxon>
        <taxon>Spermatophyta</taxon>
        <taxon>Magnoliopsida</taxon>
        <taxon>Ranunculales</taxon>
        <taxon>Ranunculaceae</taxon>
        <taxon>Thalictroideae</taxon>
        <taxon>Thalictrum</taxon>
    </lineage>
</organism>
<comment type="caution">
    <text evidence="1">The sequence shown here is derived from an EMBL/GenBank/DDBJ whole genome shotgun (WGS) entry which is preliminary data.</text>
</comment>
<protein>
    <submittedName>
        <fullName evidence="1">Uncharacterized protein</fullName>
    </submittedName>
</protein>
<dbReference type="PANTHER" id="PTHR33156:SF43">
    <property type="entry name" value="OS02G0273900 PROTEIN"/>
    <property type="match status" value="1"/>
</dbReference>
<dbReference type="PANTHER" id="PTHR33156">
    <property type="entry name" value="OS02G0230000 PROTEIN"/>
    <property type="match status" value="1"/>
</dbReference>
<gene>
    <name evidence="1" type="ORF">FRX31_006260</name>
</gene>
<evidence type="ECO:0000313" key="1">
    <source>
        <dbReference type="EMBL" id="KAF5204153.1"/>
    </source>
</evidence>